<dbReference type="Proteomes" id="UP000028181">
    <property type="component" value="Chromosome I"/>
</dbReference>
<feature type="domain" description="HPr kinase/phosphorylase C-terminal" evidence="1">
    <location>
        <begin position="7"/>
        <end position="89"/>
    </location>
</feature>
<organism evidence="2 3">
    <name type="scientific">Neorhizobium galegae bv. orientalis str. HAMBI 540</name>
    <dbReference type="NCBI Taxonomy" id="1028800"/>
    <lineage>
        <taxon>Bacteria</taxon>
        <taxon>Pseudomonadati</taxon>
        <taxon>Pseudomonadota</taxon>
        <taxon>Alphaproteobacteria</taxon>
        <taxon>Hyphomicrobiales</taxon>
        <taxon>Rhizobiaceae</taxon>
        <taxon>Rhizobium/Agrobacterium group</taxon>
        <taxon>Neorhizobium</taxon>
    </lineage>
</organism>
<dbReference type="GO" id="GO:0006109">
    <property type="term" value="P:regulation of carbohydrate metabolic process"/>
    <property type="evidence" value="ECO:0007669"/>
    <property type="project" value="InterPro"/>
</dbReference>
<dbReference type="GeneID" id="24257814"/>
<dbReference type="GO" id="GO:0005524">
    <property type="term" value="F:ATP binding"/>
    <property type="evidence" value="ECO:0007669"/>
    <property type="project" value="InterPro"/>
</dbReference>
<evidence type="ECO:0000313" key="3">
    <source>
        <dbReference type="Proteomes" id="UP000028181"/>
    </source>
</evidence>
<dbReference type="RefSeq" id="WP_038591659.1">
    <property type="nucleotide sequence ID" value="NZ_HG938353.1"/>
</dbReference>
<dbReference type="Gene3D" id="3.40.50.300">
    <property type="entry name" value="P-loop containing nucleotide triphosphate hydrolases"/>
    <property type="match status" value="1"/>
</dbReference>
<dbReference type="eggNOG" id="COG1493">
    <property type="taxonomic scope" value="Bacteria"/>
</dbReference>
<dbReference type="OrthoDB" id="8326226at2"/>
<dbReference type="EMBL" id="HG938353">
    <property type="protein sequence ID" value="CDN50222.1"/>
    <property type="molecule type" value="Genomic_DNA"/>
</dbReference>
<keyword evidence="2" id="KW-0808">Transferase</keyword>
<dbReference type="CDD" id="cd01918">
    <property type="entry name" value="HprK_C"/>
    <property type="match status" value="1"/>
</dbReference>
<gene>
    <name evidence="2" type="ORF">RG540_CH40730</name>
</gene>
<evidence type="ECO:0000259" key="1">
    <source>
        <dbReference type="Pfam" id="PF07475"/>
    </source>
</evidence>
<reference evidence="3" key="1">
    <citation type="journal article" date="2014" name="BMC Genomics">
        <title>Genome sequencing of two Neorhizobium galegae strains reveals a noeT gene responsible for the unusual acetylation of the nodulation factors.</title>
        <authorList>
            <person name="Osterman J."/>
            <person name="Marsh J."/>
            <person name="Laine P.K."/>
            <person name="Zeng Z."/>
            <person name="Alatalo E."/>
            <person name="Sullivan J.T."/>
            <person name="Young J.P."/>
            <person name="Thomas-Oates J."/>
            <person name="Paulin L."/>
            <person name="Lindstrom K."/>
        </authorList>
    </citation>
    <scope>NUCLEOTIDE SEQUENCE [LARGE SCALE GENOMIC DNA]</scope>
    <source>
        <strain evidence="3">HAMBI 540</strain>
    </source>
</reference>
<evidence type="ECO:0000313" key="2">
    <source>
        <dbReference type="EMBL" id="CDN50222.1"/>
    </source>
</evidence>
<name>A0A068SV94_NEOGA</name>
<dbReference type="KEGG" id="ngg:RG540_CH40730"/>
<dbReference type="GO" id="GO:0000155">
    <property type="term" value="F:phosphorelay sensor kinase activity"/>
    <property type="evidence" value="ECO:0007669"/>
    <property type="project" value="InterPro"/>
</dbReference>
<dbReference type="InterPro" id="IPR011104">
    <property type="entry name" value="Hpr_kin/Pase_C"/>
</dbReference>
<accession>A0A068SV94</accession>
<proteinExistence type="predicted"/>
<dbReference type="HOGENOM" id="CLU_052030_2_2_5"/>
<dbReference type="SUPFAM" id="SSF53795">
    <property type="entry name" value="PEP carboxykinase-like"/>
    <property type="match status" value="1"/>
</dbReference>
<keyword evidence="2" id="KW-0418">Kinase</keyword>
<dbReference type="PATRIC" id="fig|1028800.3.peg.4132"/>
<dbReference type="AlphaFoldDB" id="A0A068SV94"/>
<dbReference type="Pfam" id="PF07475">
    <property type="entry name" value="Hpr_kinase_C"/>
    <property type="match status" value="1"/>
</dbReference>
<keyword evidence="3" id="KW-1185">Reference proteome</keyword>
<protein>
    <submittedName>
        <fullName evidence="2">HPr kinase</fullName>
    </submittedName>
</protein>
<sequence length="162" mass="16685">MSPAPVNIHATAIVIGTKGVLFTGPSGSGKSMLAFSCIAAARRQGAFAALVADDQVLVLCHGNHLLATRPEAIAGLIELRGSGIAHVESVPAAALDLAVDVISLPESERLPPENECFQIPGVGSLPLVRIWRGAPDPLAVLAAFAPDFHGEMPFSSSGSLIF</sequence>
<dbReference type="InterPro" id="IPR027417">
    <property type="entry name" value="P-loop_NTPase"/>
</dbReference>